<sequence length="43" mass="4251">VVVVAGQGLVNAIPSAPARQSTAVGPRFSGTGGGCRRLSGGRW</sequence>
<feature type="region of interest" description="Disordered" evidence="1">
    <location>
        <begin position="20"/>
        <end position="43"/>
    </location>
</feature>
<reference evidence="2 3" key="1">
    <citation type="journal article" date="2018" name="Front. Plant Sci.">
        <title>Red Clover (Trifolium pratense) and Zigzag Clover (T. medium) - A Picture of Genomic Similarities and Differences.</title>
        <authorList>
            <person name="Dluhosova J."/>
            <person name="Istvanek J."/>
            <person name="Nedelnik J."/>
            <person name="Repkova J."/>
        </authorList>
    </citation>
    <scope>NUCLEOTIDE SEQUENCE [LARGE SCALE GENOMIC DNA]</scope>
    <source>
        <strain evidence="3">cv. 10/8</strain>
        <tissue evidence="2">Leaf</tissue>
    </source>
</reference>
<feature type="non-terminal residue" evidence="2">
    <location>
        <position position="1"/>
    </location>
</feature>
<organism evidence="2 3">
    <name type="scientific">Trifolium medium</name>
    <dbReference type="NCBI Taxonomy" id="97028"/>
    <lineage>
        <taxon>Eukaryota</taxon>
        <taxon>Viridiplantae</taxon>
        <taxon>Streptophyta</taxon>
        <taxon>Embryophyta</taxon>
        <taxon>Tracheophyta</taxon>
        <taxon>Spermatophyta</taxon>
        <taxon>Magnoliopsida</taxon>
        <taxon>eudicotyledons</taxon>
        <taxon>Gunneridae</taxon>
        <taxon>Pentapetalae</taxon>
        <taxon>rosids</taxon>
        <taxon>fabids</taxon>
        <taxon>Fabales</taxon>
        <taxon>Fabaceae</taxon>
        <taxon>Papilionoideae</taxon>
        <taxon>50 kb inversion clade</taxon>
        <taxon>NPAAA clade</taxon>
        <taxon>Hologalegina</taxon>
        <taxon>IRL clade</taxon>
        <taxon>Trifolieae</taxon>
        <taxon>Trifolium</taxon>
    </lineage>
</organism>
<keyword evidence="3" id="KW-1185">Reference proteome</keyword>
<dbReference type="EMBL" id="LXQA010473467">
    <property type="protein sequence ID" value="MCI54052.1"/>
    <property type="molecule type" value="Genomic_DNA"/>
</dbReference>
<dbReference type="AlphaFoldDB" id="A0A392SZV7"/>
<name>A0A392SZV7_9FABA</name>
<proteinExistence type="predicted"/>
<evidence type="ECO:0000313" key="2">
    <source>
        <dbReference type="EMBL" id="MCI54052.1"/>
    </source>
</evidence>
<dbReference type="Proteomes" id="UP000265520">
    <property type="component" value="Unassembled WGS sequence"/>
</dbReference>
<evidence type="ECO:0000256" key="1">
    <source>
        <dbReference type="SAM" id="MobiDB-lite"/>
    </source>
</evidence>
<accession>A0A392SZV7</accession>
<comment type="caution">
    <text evidence="2">The sequence shown here is derived from an EMBL/GenBank/DDBJ whole genome shotgun (WGS) entry which is preliminary data.</text>
</comment>
<evidence type="ECO:0000313" key="3">
    <source>
        <dbReference type="Proteomes" id="UP000265520"/>
    </source>
</evidence>
<protein>
    <submittedName>
        <fullName evidence="2">Uncharacterized protein</fullName>
    </submittedName>
</protein>